<evidence type="ECO:0000313" key="17">
    <source>
        <dbReference type="Proteomes" id="UP000050269"/>
    </source>
</evidence>
<dbReference type="GO" id="GO:0009306">
    <property type="term" value="P:protein secretion"/>
    <property type="evidence" value="ECO:0007669"/>
    <property type="project" value="UniProtKB-UniRule"/>
</dbReference>
<dbReference type="Proteomes" id="UP000050269">
    <property type="component" value="Unassembled WGS sequence"/>
</dbReference>
<dbReference type="KEGG" id="lku:APS55_00995"/>
<evidence type="ECO:0000313" key="19">
    <source>
        <dbReference type="Proteomes" id="UP000186588"/>
    </source>
</evidence>
<evidence type="ECO:0000256" key="7">
    <source>
        <dbReference type="ARBA" id="ARBA00023010"/>
    </source>
</evidence>
<dbReference type="GO" id="GO:0006605">
    <property type="term" value="P:protein targeting"/>
    <property type="evidence" value="ECO:0007669"/>
    <property type="project" value="UniProtKB-UniRule"/>
</dbReference>
<dbReference type="GO" id="GO:0043952">
    <property type="term" value="P:protein transport by the Sec complex"/>
    <property type="evidence" value="ECO:0007669"/>
    <property type="project" value="UniProtKB-UniRule"/>
</dbReference>
<comment type="subunit">
    <text evidence="9">Component of the Sec protein translocase complex. Heterotrimer consisting of SecY, SecE and SecG subunits. The heterotrimers can form oligomers, although 1 heterotrimer is thought to be able to translocate proteins. Interacts with the ribosome. Interacts with SecDF, and other proteins may be involved. Interacts with SecA.</text>
</comment>
<dbReference type="InterPro" id="IPR038379">
    <property type="entry name" value="SecE_sf"/>
</dbReference>
<protein>
    <recommendedName>
        <fullName evidence="9">Protein translocase subunit SecE</fullName>
    </recommendedName>
</protein>
<evidence type="ECO:0000256" key="9">
    <source>
        <dbReference type="HAMAP-Rule" id="MF_00422"/>
    </source>
</evidence>
<organism evidence="12 16">
    <name type="scientific">Apilactobacillus kunkeei</name>
    <dbReference type="NCBI Taxonomy" id="148814"/>
    <lineage>
        <taxon>Bacteria</taxon>
        <taxon>Bacillati</taxon>
        <taxon>Bacillota</taxon>
        <taxon>Bacilli</taxon>
        <taxon>Lactobacillales</taxon>
        <taxon>Lactobacillaceae</taxon>
        <taxon>Apilactobacillus</taxon>
    </lineage>
</organism>
<dbReference type="OrthoDB" id="9813233at2"/>
<keyword evidence="7 9" id="KW-0811">Translocation</keyword>
<dbReference type="PANTHER" id="PTHR33910:SF1">
    <property type="entry name" value="PROTEIN TRANSLOCASE SUBUNIT SECE"/>
    <property type="match status" value="1"/>
</dbReference>
<dbReference type="GO" id="GO:0065002">
    <property type="term" value="P:intracellular protein transmembrane transport"/>
    <property type="evidence" value="ECO:0007669"/>
    <property type="project" value="UniProtKB-UniRule"/>
</dbReference>
<dbReference type="NCBIfam" id="TIGR00964">
    <property type="entry name" value="secE_bact"/>
    <property type="match status" value="1"/>
</dbReference>
<dbReference type="RefSeq" id="WP_034531900.1">
    <property type="nucleotide sequence ID" value="NZ_BAABVW010000044.1"/>
</dbReference>
<name>A0A087ENT8_9LACO</name>
<evidence type="ECO:0000256" key="6">
    <source>
        <dbReference type="ARBA" id="ARBA00022989"/>
    </source>
</evidence>
<evidence type="ECO:0000313" key="10">
    <source>
        <dbReference type="EMBL" id="ALJ30901.1"/>
    </source>
</evidence>
<dbReference type="EMBL" id="BDDX01000008">
    <property type="protein sequence ID" value="GAT90719.1"/>
    <property type="molecule type" value="Genomic_DNA"/>
</dbReference>
<evidence type="ECO:0000256" key="3">
    <source>
        <dbReference type="ARBA" id="ARBA00022475"/>
    </source>
</evidence>
<dbReference type="InterPro" id="IPR001901">
    <property type="entry name" value="Translocase_SecE/Sec61-g"/>
</dbReference>
<evidence type="ECO:0000256" key="4">
    <source>
        <dbReference type="ARBA" id="ARBA00022692"/>
    </source>
</evidence>
<feature type="transmembrane region" description="Helical" evidence="9">
    <location>
        <begin position="31"/>
        <end position="50"/>
    </location>
</feature>
<sequence length="57" mass="6553">MKLFKFFKSVGTEMKLVVWPNGHQTRIDTTIVVSMSIIFAIFFAIVDWAIQSGLLYL</sequence>
<dbReference type="PATRIC" id="fig|148814.10.peg.370"/>
<evidence type="ECO:0000256" key="1">
    <source>
        <dbReference type="ARBA" id="ARBA00004370"/>
    </source>
</evidence>
<evidence type="ECO:0000256" key="5">
    <source>
        <dbReference type="ARBA" id="ARBA00022927"/>
    </source>
</evidence>
<gene>
    <name evidence="9 11" type="primary">secE</name>
    <name evidence="10" type="ORF">APS55_00995</name>
    <name evidence="11" type="ORF">FF306_00828</name>
    <name evidence="12" type="ORF">RZ71_11720</name>
    <name evidence="13" type="ORF">RZ72_08880</name>
    <name evidence="14" type="ORF">RZ78_08370</name>
</gene>
<evidence type="ECO:0000313" key="16">
    <source>
        <dbReference type="Proteomes" id="UP000037778"/>
    </source>
</evidence>
<evidence type="ECO:0000313" key="15">
    <source>
        <dbReference type="Proteomes" id="UP000037749"/>
    </source>
</evidence>
<proteinExistence type="inferred from homology"/>
<accession>A0A087ENT8</accession>
<dbReference type="STRING" id="148814.APS55_00995"/>
<dbReference type="eggNOG" id="COG0690">
    <property type="taxonomic scope" value="Bacteria"/>
</dbReference>
<keyword evidence="3 9" id="KW-1003">Cell membrane</keyword>
<dbReference type="GO" id="GO:0008320">
    <property type="term" value="F:protein transmembrane transporter activity"/>
    <property type="evidence" value="ECO:0007669"/>
    <property type="project" value="UniProtKB-UniRule"/>
</dbReference>
<dbReference type="AlphaFoldDB" id="A0A087ENT8"/>
<evidence type="ECO:0000256" key="2">
    <source>
        <dbReference type="ARBA" id="ARBA00022448"/>
    </source>
</evidence>
<dbReference type="HAMAP" id="MF_00422">
    <property type="entry name" value="SecE"/>
    <property type="match status" value="1"/>
</dbReference>
<keyword evidence="16" id="KW-1185">Reference proteome</keyword>
<dbReference type="EMBL" id="CP012920">
    <property type="protein sequence ID" value="ALJ30901.1"/>
    <property type="molecule type" value="Genomic_DNA"/>
</dbReference>
<dbReference type="Proteomes" id="UP000186588">
    <property type="component" value="Unassembled WGS sequence"/>
</dbReference>
<dbReference type="Proteomes" id="UP000037749">
    <property type="component" value="Unassembled WGS sequence"/>
</dbReference>
<keyword evidence="8 9" id="KW-0472">Membrane</keyword>
<keyword evidence="4 9" id="KW-0812">Transmembrane</keyword>
<dbReference type="Pfam" id="PF00584">
    <property type="entry name" value="SecE"/>
    <property type="match status" value="1"/>
</dbReference>
<dbReference type="EMBL" id="JXCZ01000010">
    <property type="protein sequence ID" value="KOY79509.1"/>
    <property type="molecule type" value="Genomic_DNA"/>
</dbReference>
<evidence type="ECO:0000313" key="13">
    <source>
        <dbReference type="EMBL" id="KOY79509.1"/>
    </source>
</evidence>
<comment type="subcellular location">
    <subcellularLocation>
        <location evidence="9">Cell membrane</location>
        <topology evidence="9">Single-pass membrane protein</topology>
    </subcellularLocation>
    <subcellularLocation>
        <location evidence="1">Membrane</location>
    </subcellularLocation>
</comment>
<dbReference type="Gene3D" id="1.20.5.1030">
    <property type="entry name" value="Preprotein translocase secy subunit"/>
    <property type="match status" value="1"/>
</dbReference>
<evidence type="ECO:0000256" key="8">
    <source>
        <dbReference type="ARBA" id="ARBA00023136"/>
    </source>
</evidence>
<dbReference type="EMBL" id="JXCY01000004">
    <property type="protein sequence ID" value="KOY76719.1"/>
    <property type="molecule type" value="Genomic_DNA"/>
</dbReference>
<evidence type="ECO:0000313" key="11">
    <source>
        <dbReference type="EMBL" id="GAT90719.1"/>
    </source>
</evidence>
<dbReference type="GO" id="GO:0005886">
    <property type="term" value="C:plasma membrane"/>
    <property type="evidence" value="ECO:0007669"/>
    <property type="project" value="UniProtKB-SubCell"/>
</dbReference>
<dbReference type="PANTHER" id="PTHR33910">
    <property type="entry name" value="PROTEIN TRANSLOCASE SUBUNIT SECE"/>
    <property type="match status" value="1"/>
</dbReference>
<dbReference type="InterPro" id="IPR005807">
    <property type="entry name" value="SecE_bac"/>
</dbReference>
<dbReference type="GeneID" id="66348511"/>
<evidence type="ECO:0000313" key="18">
    <source>
        <dbReference type="Proteomes" id="UP000067203"/>
    </source>
</evidence>
<evidence type="ECO:0000313" key="12">
    <source>
        <dbReference type="EMBL" id="KOY76719.1"/>
    </source>
</evidence>
<keyword evidence="2 9" id="KW-0813">Transport</keyword>
<comment type="function">
    <text evidence="9">Essential subunit of the Sec protein translocation channel SecYEG. Clamps together the 2 halves of SecY. May contact the channel plug during translocation.</text>
</comment>
<keyword evidence="6 9" id="KW-1133">Transmembrane helix</keyword>
<reference evidence="11 19" key="4">
    <citation type="journal article" date="2016" name="Syst. Appl. Microbiol.">
        <title>Genomic characterization of a fructophilic bee symbiont Lactobacillus kunkeei reveals its niche-specific adaptation.</title>
        <authorList>
            <person name="Maeno S."/>
            <person name="Tanizawa Y."/>
            <person name="Kanesaki Y."/>
            <person name="Kubota E."/>
            <person name="Kumar H."/>
            <person name="Dicks L."/>
            <person name="Salminen S."/>
            <person name="Nakagawa J."/>
            <person name="Arita M."/>
            <person name="Endo A."/>
        </authorList>
    </citation>
    <scope>NUCLEOTIDE SEQUENCE [LARGE SCALE GENOMIC DNA]</scope>
    <source>
        <strain evidence="11 19">FF30-6</strain>
    </source>
</reference>
<comment type="similarity">
    <text evidence="9">Belongs to the SecE/SEC61-gamma family.</text>
</comment>
<keyword evidence="5 9" id="KW-0653">Protein transport</keyword>
<evidence type="ECO:0000313" key="14">
    <source>
        <dbReference type="EMBL" id="KPN83371.1"/>
    </source>
</evidence>
<dbReference type="EMBL" id="JXDF01000012">
    <property type="protein sequence ID" value="KPN83371.1"/>
    <property type="molecule type" value="Genomic_DNA"/>
</dbReference>
<dbReference type="Proteomes" id="UP000067203">
    <property type="component" value="Chromosome"/>
</dbReference>
<reference evidence="10 18" key="3">
    <citation type="journal article" date="2016" name="PeerJ">
        <title>Genome sequencing and analysis of the first complete genome of Lactobacillus kunkeei strain MP2, an Apis mellifera gut isolate.</title>
        <authorList>
            <person name="Asenjo F."/>
            <person name="Olmos A."/>
            <person name="Henriquez-Piskulich P."/>
            <person name="Polanco V."/>
            <person name="Aldea P."/>
            <person name="Ugalde J.A."/>
            <person name="Trombert A.N."/>
        </authorList>
    </citation>
    <scope>NUCLEOTIDE SEQUENCE [LARGE SCALE GENOMIC DNA]</scope>
    <source>
        <strain evidence="10 18">MP2</strain>
    </source>
</reference>
<reference evidence="15 16" key="1">
    <citation type="journal article" date="2015" name="Genome Biol. Evol.">
        <title>Functionally Structured Genomes in Lactobacillus kunkeei Colonizing the Honey Crop and Food Products of Honeybees and Stingless Bees.</title>
        <authorList>
            <person name="Tamarit D."/>
            <person name="Ellegaard K.M."/>
            <person name="Wikander J."/>
            <person name="Olofsson T."/>
            <person name="Vasquez A."/>
            <person name="Andersson S.G."/>
        </authorList>
    </citation>
    <scope>NUCLEOTIDE SEQUENCE [LARGE SCALE GENOMIC DNA]</scope>
    <source>
        <strain evidence="12 16">LAko</strain>
        <strain evidence="13 15">LAla</strain>
        <strain evidence="14 17">LMbo</strain>
    </source>
</reference>
<dbReference type="Proteomes" id="UP000037778">
    <property type="component" value="Unassembled WGS sequence"/>
</dbReference>
<reference evidence="18" key="2">
    <citation type="submission" date="2015-10" db="EMBL/GenBank/DDBJ databases">
        <title>Bioinformatic analysis of the first complete genome sequence of Lactobacillus kunkeei strain MP2, an Apis mellifera gut isolate.</title>
        <authorList>
            <person name="Asenjo F."/>
            <person name="Olmos A."/>
            <person name="Henriquez-Piskulich P."/>
            <person name="Aldea P."/>
            <person name="Ugalde J.A."/>
            <person name="Trombert A.N."/>
        </authorList>
    </citation>
    <scope>NUCLEOTIDE SEQUENCE [LARGE SCALE GENOMIC DNA]</scope>
    <source>
        <strain evidence="18">MP2</strain>
    </source>
</reference>